<evidence type="ECO:0000313" key="2">
    <source>
        <dbReference type="EMBL" id="MEF3835575.1"/>
    </source>
</evidence>
<evidence type="ECO:0000259" key="1">
    <source>
        <dbReference type="PROSITE" id="PS51186"/>
    </source>
</evidence>
<keyword evidence="3" id="KW-1185">Reference proteome</keyword>
<protein>
    <submittedName>
        <fullName evidence="2">GNAT family N-acetyltransferase</fullName>
    </submittedName>
</protein>
<dbReference type="PANTHER" id="PTHR43415:SF3">
    <property type="entry name" value="GNAT-FAMILY ACETYLTRANSFERASE"/>
    <property type="match status" value="1"/>
</dbReference>
<dbReference type="EMBL" id="JAODOP010000004">
    <property type="protein sequence ID" value="MEF3835575.1"/>
    <property type="molecule type" value="Genomic_DNA"/>
</dbReference>
<dbReference type="Proteomes" id="UP001337305">
    <property type="component" value="Unassembled WGS sequence"/>
</dbReference>
<proteinExistence type="predicted"/>
<dbReference type="InterPro" id="IPR016181">
    <property type="entry name" value="Acyl_CoA_acyltransferase"/>
</dbReference>
<sequence length="152" mass="17829">MIENESIKLLETKAENLLEIIEIEKKYPQFVGQYNIDRHKEVLTNQDEKHLSIFNKSENRLIGYIILAGLLSKNHTIEFRRIALLKRGMGYGSMAIKLIKTICFKHYKASKIWLDVFTDNENAFRLYIKEGFIKEKEINKGTRSVFVMSITK</sequence>
<evidence type="ECO:0000313" key="3">
    <source>
        <dbReference type="Proteomes" id="UP001337305"/>
    </source>
</evidence>
<dbReference type="CDD" id="cd04301">
    <property type="entry name" value="NAT_SF"/>
    <property type="match status" value="1"/>
</dbReference>
<dbReference type="Gene3D" id="3.40.630.30">
    <property type="match status" value="1"/>
</dbReference>
<name>A0ABU7Y0H7_9FLAO</name>
<reference evidence="2 3" key="1">
    <citation type="submission" date="2022-09" db="EMBL/GenBank/DDBJ databases">
        <title>Genome sequencing of Flavivirga sp. MEBiC05379.</title>
        <authorList>
            <person name="Oh H.-M."/>
            <person name="Kwon K.K."/>
            <person name="Park M.J."/>
            <person name="Yang S.-H."/>
        </authorList>
    </citation>
    <scope>NUCLEOTIDE SEQUENCE [LARGE SCALE GENOMIC DNA]</scope>
    <source>
        <strain evidence="2 3">MEBiC05379</strain>
    </source>
</reference>
<dbReference type="PANTHER" id="PTHR43415">
    <property type="entry name" value="SPERMIDINE N(1)-ACETYLTRANSFERASE"/>
    <property type="match status" value="1"/>
</dbReference>
<gene>
    <name evidence="2" type="ORF">N1F79_20790</name>
</gene>
<dbReference type="RefSeq" id="WP_303307858.1">
    <property type="nucleotide sequence ID" value="NZ_JAODOP010000004.1"/>
</dbReference>
<dbReference type="SUPFAM" id="SSF55729">
    <property type="entry name" value="Acyl-CoA N-acyltransferases (Nat)"/>
    <property type="match status" value="1"/>
</dbReference>
<dbReference type="InterPro" id="IPR000182">
    <property type="entry name" value="GNAT_dom"/>
</dbReference>
<dbReference type="PROSITE" id="PS51186">
    <property type="entry name" value="GNAT"/>
    <property type="match status" value="1"/>
</dbReference>
<organism evidence="2 3">
    <name type="scientific">Flavivirga spongiicola</name>
    <dbReference type="NCBI Taxonomy" id="421621"/>
    <lineage>
        <taxon>Bacteria</taxon>
        <taxon>Pseudomonadati</taxon>
        <taxon>Bacteroidota</taxon>
        <taxon>Flavobacteriia</taxon>
        <taxon>Flavobacteriales</taxon>
        <taxon>Flavobacteriaceae</taxon>
        <taxon>Flavivirga</taxon>
    </lineage>
</organism>
<comment type="caution">
    <text evidence="2">The sequence shown here is derived from an EMBL/GenBank/DDBJ whole genome shotgun (WGS) entry which is preliminary data.</text>
</comment>
<dbReference type="Pfam" id="PF00583">
    <property type="entry name" value="Acetyltransf_1"/>
    <property type="match status" value="1"/>
</dbReference>
<accession>A0ABU7Y0H7</accession>
<feature type="domain" description="N-acetyltransferase" evidence="1">
    <location>
        <begin position="7"/>
        <end position="152"/>
    </location>
</feature>